<comment type="subunit">
    <text evidence="7">Homodimer.</text>
</comment>
<feature type="binding site" evidence="7">
    <location>
        <position position="153"/>
    </location>
    <ligand>
        <name>orotate</name>
        <dbReference type="ChEBI" id="CHEBI:30839"/>
    </ligand>
</feature>
<dbReference type="SUPFAM" id="SSF53271">
    <property type="entry name" value="PRTase-like"/>
    <property type="match status" value="1"/>
</dbReference>
<dbReference type="GO" id="GO:0019856">
    <property type="term" value="P:pyrimidine nucleobase biosynthetic process"/>
    <property type="evidence" value="ECO:0007669"/>
    <property type="project" value="InterPro"/>
</dbReference>
<feature type="binding site" evidence="7">
    <location>
        <position position="125"/>
    </location>
    <ligand>
        <name>orotate</name>
        <dbReference type="ChEBI" id="CHEBI:30839"/>
    </ligand>
</feature>
<organism evidence="9 10">
    <name type="scientific">PS1 clade bacterium</name>
    <dbReference type="NCBI Taxonomy" id="2175152"/>
    <lineage>
        <taxon>Bacteria</taxon>
        <taxon>Pseudomonadati</taxon>
        <taxon>Pseudomonadota</taxon>
        <taxon>Alphaproteobacteria</taxon>
        <taxon>PS1 clade</taxon>
    </lineage>
</organism>
<dbReference type="PANTHER" id="PTHR19278">
    <property type="entry name" value="OROTATE PHOSPHORIBOSYLTRANSFERASE"/>
    <property type="match status" value="1"/>
</dbReference>
<comment type="pathway">
    <text evidence="1 7">Pyrimidine metabolism; UMP biosynthesis via de novo pathway; UMP from orotate: step 1/2.</text>
</comment>
<comment type="caution">
    <text evidence="9">The sequence shown here is derived from an EMBL/GenBank/DDBJ whole genome shotgun (WGS) entry which is preliminary data.</text>
</comment>
<comment type="caution">
    <text evidence="7">Lacks conserved residue(s) required for the propagation of feature annotation.</text>
</comment>
<evidence type="ECO:0000259" key="8">
    <source>
        <dbReference type="Pfam" id="PF00156"/>
    </source>
</evidence>
<evidence type="ECO:0000256" key="6">
    <source>
        <dbReference type="ARBA" id="ARBA00022975"/>
    </source>
</evidence>
<dbReference type="Proteomes" id="UP000252132">
    <property type="component" value="Unassembled WGS sequence"/>
</dbReference>
<keyword evidence="5 7" id="KW-0460">Magnesium</keyword>
<comment type="similarity">
    <text evidence="7">Belongs to the purine/pyrimidine phosphoribosyltransferase family. PyrE subfamily.</text>
</comment>
<dbReference type="HAMAP" id="MF_01208">
    <property type="entry name" value="PyrE"/>
    <property type="match status" value="1"/>
</dbReference>
<dbReference type="GO" id="GO:0004588">
    <property type="term" value="F:orotate phosphoribosyltransferase activity"/>
    <property type="evidence" value="ECO:0007669"/>
    <property type="project" value="UniProtKB-UniRule"/>
</dbReference>
<dbReference type="UniPathway" id="UPA00070">
    <property type="reaction ID" value="UER00119"/>
</dbReference>
<comment type="catalytic activity">
    <reaction evidence="7">
        <text>orotidine 5'-phosphate + diphosphate = orotate + 5-phospho-alpha-D-ribose 1-diphosphate</text>
        <dbReference type="Rhea" id="RHEA:10380"/>
        <dbReference type="ChEBI" id="CHEBI:30839"/>
        <dbReference type="ChEBI" id="CHEBI:33019"/>
        <dbReference type="ChEBI" id="CHEBI:57538"/>
        <dbReference type="ChEBI" id="CHEBI:58017"/>
        <dbReference type="EC" id="2.4.2.10"/>
    </reaction>
</comment>
<evidence type="ECO:0000256" key="2">
    <source>
        <dbReference type="ARBA" id="ARBA00011971"/>
    </source>
</evidence>
<name>A0A368E0E5_9PROT</name>
<evidence type="ECO:0000256" key="4">
    <source>
        <dbReference type="ARBA" id="ARBA00022679"/>
    </source>
</evidence>
<evidence type="ECO:0000313" key="9">
    <source>
        <dbReference type="EMBL" id="RCL77588.1"/>
    </source>
</evidence>
<evidence type="ECO:0000313" key="10">
    <source>
        <dbReference type="Proteomes" id="UP000252132"/>
    </source>
</evidence>
<dbReference type="EMBL" id="QOQF01000007">
    <property type="protein sequence ID" value="RCL77588.1"/>
    <property type="molecule type" value="Genomic_DNA"/>
</dbReference>
<keyword evidence="4 7" id="KW-0808">Transferase</keyword>
<dbReference type="EC" id="2.4.2.10" evidence="2 7"/>
<reference evidence="9 10" key="1">
    <citation type="journal article" date="2018" name="Microbiome">
        <title>Fine metagenomic profile of the Mediterranean stratified and mixed water columns revealed by assembly and recruitment.</title>
        <authorList>
            <person name="Haro-Moreno J.M."/>
            <person name="Lopez-Perez M."/>
            <person name="De La Torre J.R."/>
            <person name="Picazo A."/>
            <person name="Camacho A."/>
            <person name="Rodriguez-Valera F."/>
        </authorList>
    </citation>
    <scope>NUCLEOTIDE SEQUENCE [LARGE SCALE GENOMIC DNA]</scope>
    <source>
        <strain evidence="9">MED-G55</strain>
    </source>
</reference>
<dbReference type="CDD" id="cd06223">
    <property type="entry name" value="PRTases_typeI"/>
    <property type="match status" value="1"/>
</dbReference>
<dbReference type="InterPro" id="IPR029057">
    <property type="entry name" value="PRTase-like"/>
</dbReference>
<comment type="function">
    <text evidence="7">Catalyzes the transfer of a ribosyl phosphate group from 5-phosphoribose 1-diphosphate to orotate, leading to the formation of orotidine monophosphate (OMP).</text>
</comment>
<feature type="binding site" description="in other chain" evidence="7">
    <location>
        <begin position="121"/>
        <end position="129"/>
    </location>
    <ligand>
        <name>5-phospho-alpha-D-ribose 1-diphosphate</name>
        <dbReference type="ChEBI" id="CHEBI:58017"/>
        <note>ligand shared between dimeric partners</note>
    </ligand>
</feature>
<dbReference type="InterPro" id="IPR000836">
    <property type="entry name" value="PRTase_dom"/>
</dbReference>
<dbReference type="Gene3D" id="3.40.50.2020">
    <property type="match status" value="1"/>
</dbReference>
<feature type="domain" description="Phosphoribosyltransferase" evidence="8">
    <location>
        <begin position="41"/>
        <end position="160"/>
    </location>
</feature>
<evidence type="ECO:0000256" key="1">
    <source>
        <dbReference type="ARBA" id="ARBA00004889"/>
    </source>
</evidence>
<dbReference type="PANTHER" id="PTHR19278:SF9">
    <property type="entry name" value="URIDINE 5'-MONOPHOSPHATE SYNTHASE"/>
    <property type="match status" value="1"/>
</dbReference>
<evidence type="ECO:0000256" key="5">
    <source>
        <dbReference type="ARBA" id="ARBA00022842"/>
    </source>
</evidence>
<evidence type="ECO:0000256" key="3">
    <source>
        <dbReference type="ARBA" id="ARBA00022676"/>
    </source>
</evidence>
<dbReference type="NCBIfam" id="TIGR01367">
    <property type="entry name" value="pyrE_Therm"/>
    <property type="match status" value="1"/>
</dbReference>
<dbReference type="InterPro" id="IPR006273">
    <property type="entry name" value="Orotate_PRibTrfase_bac"/>
</dbReference>
<protein>
    <recommendedName>
        <fullName evidence="2 7">Orotate phosphoribosyltransferase</fullName>
        <shortName evidence="7">OPRT</shortName>
        <shortName evidence="7">OPRTase</shortName>
        <ecNumber evidence="2 7">2.4.2.10</ecNumber>
    </recommendedName>
</protein>
<comment type="cofactor">
    <cofactor evidence="7">
        <name>Mg(2+)</name>
        <dbReference type="ChEBI" id="CHEBI:18420"/>
    </cofactor>
</comment>
<dbReference type="Pfam" id="PF00156">
    <property type="entry name" value="Pribosyltran"/>
    <property type="match status" value="1"/>
</dbReference>
<dbReference type="GO" id="GO:0000287">
    <property type="term" value="F:magnesium ion binding"/>
    <property type="evidence" value="ECO:0007669"/>
    <property type="project" value="UniProtKB-UniRule"/>
</dbReference>
<dbReference type="InterPro" id="IPR023031">
    <property type="entry name" value="OPRT"/>
</dbReference>
<accession>A0A368E0E5</accession>
<keyword evidence="3 7" id="KW-0328">Glycosyltransferase</keyword>
<sequence length="199" mass="21528">MKSEAVLKLFRDSGALLDGHFILSSGLHSRNYLQCARVLMDAKRAARLCKALAGKVKQEIDKEIDYVVSPAMGGVIVGYEMGRQLGVPAMFLERENGKFTFRRGFGLEPIQGRKPRVLMVEDIVTTGLSSKEAIAAIREHGGSVVCATCLINRSGGKAKIGVKLLSLAELEIDTFKARDVPADLKSVKAIKPGSRSLGK</sequence>
<evidence type="ECO:0000256" key="7">
    <source>
        <dbReference type="HAMAP-Rule" id="MF_01208"/>
    </source>
</evidence>
<keyword evidence="6 7" id="KW-0665">Pyrimidine biosynthesis</keyword>
<dbReference type="AlphaFoldDB" id="A0A368E0E5"/>
<dbReference type="GO" id="GO:0044205">
    <property type="term" value="P:'de novo' UMP biosynthetic process"/>
    <property type="evidence" value="ECO:0007669"/>
    <property type="project" value="UniProtKB-UniRule"/>
</dbReference>
<proteinExistence type="inferred from homology"/>
<gene>
    <name evidence="7" type="primary">pyrE</name>
    <name evidence="9" type="ORF">DBW69_03150</name>
</gene>